<evidence type="ECO:0000256" key="1">
    <source>
        <dbReference type="SAM" id="MobiDB-lite"/>
    </source>
</evidence>
<comment type="caution">
    <text evidence="2">The sequence shown here is derived from an EMBL/GenBank/DDBJ whole genome shotgun (WGS) entry which is preliminary data.</text>
</comment>
<name>A0A813JS52_POLGL</name>
<reference evidence="2" key="1">
    <citation type="submission" date="2021-02" db="EMBL/GenBank/DDBJ databases">
        <authorList>
            <person name="Dougan E. K."/>
            <person name="Rhodes N."/>
            <person name="Thang M."/>
            <person name="Chan C."/>
        </authorList>
    </citation>
    <scope>NUCLEOTIDE SEQUENCE</scope>
</reference>
<dbReference type="EMBL" id="CAJNNW010026861">
    <property type="protein sequence ID" value="CAE8688228.1"/>
    <property type="molecule type" value="Genomic_DNA"/>
</dbReference>
<dbReference type="Proteomes" id="UP000626109">
    <property type="component" value="Unassembled WGS sequence"/>
</dbReference>
<proteinExistence type="predicted"/>
<feature type="region of interest" description="Disordered" evidence="1">
    <location>
        <begin position="515"/>
        <end position="537"/>
    </location>
</feature>
<evidence type="ECO:0000313" key="2">
    <source>
        <dbReference type="EMBL" id="CAE8688228.1"/>
    </source>
</evidence>
<feature type="non-terminal residue" evidence="2">
    <location>
        <position position="1"/>
    </location>
</feature>
<dbReference type="AlphaFoldDB" id="A0A813JS52"/>
<gene>
    <name evidence="2" type="ORF">PGLA2088_LOCUS25809</name>
</gene>
<protein>
    <submittedName>
        <fullName evidence="2">Uncharacterized protein</fullName>
    </submittedName>
</protein>
<sequence length="1062" mass="113222">MTPACNRWVQLARSLRLSPAATSSTSRGQTAFSQPRFVSAILQRSASSLPAVLPPRSKRIGPRRAKTVQDIELRASRIQLRETLKQAVFDASSLRKSRETSLRFHRFRIERPLSQAEKRRARRALRPLGSELWRLGPAELLALVEDAAQKYPANVLLWANLERQCPVHSRVLSPGELAKLVRGFAMRATSSGFPRQQPPVPLRLLKLASERIAREAGGCSFEELSAALEAFGSFTVRDPALLASISAALPQLLAELEENPPPGLELSPIVASLCSGLASSRWPDEAALRFAAQFVSRALVARPSPAPRLTELPGPSGGLVLNLFQVPDIEPEEDLPDVVREVDIVRICEAFAALEVRPDAMCRAVLSDVAAVSKVTIASLDSELNSQVVRASCAGVGGLHSSGAVPFSPRSWSSPDLLGRLAASLARLGVGNACLTSRWVQAVLAEDRRHPHAQTPGRLLEVAGTANLVGAFQRDLHLRLGRRLRTSLRLGRGERRGAGAGAGVRCGGGASAAAPAAELLSEPPRTPQRASLPEPLLSSGDSALSLKESHTSLLVGSVSSLVPVPSVLPLGAARTSQRGKLLGPALKCLSALSCVNERDLHAVLRASSDQILNGKYRGEGASSALLPLISLCTGLGLPEAAWPCHAHDLFSRLDSEPAAQLSTSDLLEAHRCSALLKVKEQAAYDTTESRLRFPEGTGHFDQRCPQLARALWRRIDGLLEGLREDDRGQLQKLAMFAAVAEALRGRLPGAVAGEEARLAMAVGRALRAKLSSSSSQPIALSLGTAVAVAEWCAVSSVPSAAASKAACDLLTSSRAQLLTNTQLRRVLSAALQAGVASEWVPVSRRLLVELQQKLPMQPAEPLLRLTLALLRAAKAPKGTAPKARSLSRWSSKSRRRAVARVGLRRSAAASLRRVAGQSVPALLARFVKLPALLSQVSSDALKDAAIAVQLLPAGSSSGGQVDASLPSALLPDAMPWVEPAEVTSSGEGREGREGSTTLLQGALLQRLRGGCLLGRCRCGYARVCHDFRLTLQRQAAFRCVGQHISPVDCYDGSRSACSHRQL</sequence>
<organism evidence="2 3">
    <name type="scientific">Polarella glacialis</name>
    <name type="common">Dinoflagellate</name>
    <dbReference type="NCBI Taxonomy" id="89957"/>
    <lineage>
        <taxon>Eukaryota</taxon>
        <taxon>Sar</taxon>
        <taxon>Alveolata</taxon>
        <taxon>Dinophyceae</taxon>
        <taxon>Suessiales</taxon>
        <taxon>Suessiaceae</taxon>
        <taxon>Polarella</taxon>
    </lineage>
</organism>
<evidence type="ECO:0000313" key="3">
    <source>
        <dbReference type="Proteomes" id="UP000626109"/>
    </source>
</evidence>
<accession>A0A813JS52</accession>